<keyword evidence="2" id="KW-1133">Transmembrane helix</keyword>
<dbReference type="Proteomes" id="UP000525389">
    <property type="component" value="Unassembled WGS sequence"/>
</dbReference>
<keyword evidence="6" id="KW-1185">Reference proteome</keyword>
<dbReference type="AlphaFoldDB" id="A0A7W8GGQ5"/>
<feature type="compositionally biased region" description="Low complexity" evidence="1">
    <location>
        <begin position="429"/>
        <end position="440"/>
    </location>
</feature>
<dbReference type="PROSITE" id="PS51257">
    <property type="entry name" value="PROKAR_LIPOPROTEIN"/>
    <property type="match status" value="1"/>
</dbReference>
<proteinExistence type="predicted"/>
<accession>A0A7W8GGQ5</accession>
<feature type="transmembrane region" description="Helical" evidence="2">
    <location>
        <begin position="444"/>
        <end position="464"/>
    </location>
</feature>
<protein>
    <recommendedName>
        <fullName evidence="4">VWFA domain-containing protein</fullName>
    </recommendedName>
</protein>
<evidence type="ECO:0000313" key="6">
    <source>
        <dbReference type="Proteomes" id="UP000525389"/>
    </source>
</evidence>
<dbReference type="RefSeq" id="WP_184030332.1">
    <property type="nucleotide sequence ID" value="NZ_JACHFN010000011.1"/>
</dbReference>
<keyword evidence="3" id="KW-0732">Signal</keyword>
<evidence type="ECO:0000256" key="1">
    <source>
        <dbReference type="SAM" id="MobiDB-lite"/>
    </source>
</evidence>
<dbReference type="Pfam" id="PF13519">
    <property type="entry name" value="VWA_2"/>
    <property type="match status" value="1"/>
</dbReference>
<dbReference type="InterPro" id="IPR036465">
    <property type="entry name" value="vWFA_dom_sf"/>
</dbReference>
<sequence>MRPAAVTLLSALLAAGLACGPRSGARAAAPAPAETGTPGVTLRRAPAAPASPLACALPPGPLPSQTRAVFILDTSGSMRGIGDGKADIFGRVVAAVNAYVRAERPDRVELVTFDGGLRSSRGYSLPGDRTRWNSDLAALRADGQNTYLYRSVAQALAPLKAGGYVTTVLVLTDGIDNDPDPAQTAARALGAFGARGPLDTLHYVALGTAVPAEAQAALRGSGYAQSLTVPVGQAPELTGLGVGIATVTDPARVPAPFPAGTPLVLGVPGGFPVRLAGSTAQGGGVGLEVAGRVPHGTPALLCAPPATPGGLPRRVLLRLEVGPAPGLSWLNPGADRALRPGESVTLRYRLSAATDPAGLTLRLPPGLTGELLRLPGGREVGVRLTRQAPDAAGPLVPRLVFGDGQSLPLAPIVGGEGRAAPVPPPAAAPPNGARPDAADGNGPWGPLLGGLLAAGLLGGGLLLWRRRRGRAGPRPAPPVLAPPTAVEGIEYGEDRTLALVGAGGRGTAVPIPLSGPFDLGQVARVPHLSGLRAEQHRDGLRMLRVPGDLEVSQGARLLGAGDVVRPGTLLGVAVARPARSPLPPLGTLIGLGLPLRLRADGVTLHLVGPYGEHALALRPGITDVGEAVGAGALHGLKVAPSGPRVLLAAVPAGVTLRRLQDGAELRPGTYLPAETGMELPGTG</sequence>
<gene>
    <name evidence="5" type="ORF">HNQ09_002769</name>
</gene>
<feature type="region of interest" description="Disordered" evidence="1">
    <location>
        <begin position="24"/>
        <end position="44"/>
    </location>
</feature>
<organism evidence="5 6">
    <name type="scientific">Deinococcus budaensis</name>
    <dbReference type="NCBI Taxonomy" id="1665626"/>
    <lineage>
        <taxon>Bacteria</taxon>
        <taxon>Thermotogati</taxon>
        <taxon>Deinococcota</taxon>
        <taxon>Deinococci</taxon>
        <taxon>Deinococcales</taxon>
        <taxon>Deinococcaceae</taxon>
        <taxon>Deinococcus</taxon>
    </lineage>
</organism>
<evidence type="ECO:0000259" key="4">
    <source>
        <dbReference type="Pfam" id="PF13519"/>
    </source>
</evidence>
<evidence type="ECO:0000256" key="2">
    <source>
        <dbReference type="SAM" id="Phobius"/>
    </source>
</evidence>
<feature type="region of interest" description="Disordered" evidence="1">
    <location>
        <begin position="415"/>
        <end position="440"/>
    </location>
</feature>
<feature type="domain" description="VWFA" evidence="4">
    <location>
        <begin position="69"/>
        <end position="174"/>
    </location>
</feature>
<keyword evidence="2" id="KW-0812">Transmembrane</keyword>
<feature type="chain" id="PRO_5030835804" description="VWFA domain-containing protein" evidence="3">
    <location>
        <begin position="28"/>
        <end position="683"/>
    </location>
</feature>
<evidence type="ECO:0000256" key="3">
    <source>
        <dbReference type="SAM" id="SignalP"/>
    </source>
</evidence>
<dbReference type="SUPFAM" id="SSF53300">
    <property type="entry name" value="vWA-like"/>
    <property type="match status" value="1"/>
</dbReference>
<evidence type="ECO:0000313" key="5">
    <source>
        <dbReference type="EMBL" id="MBB5235315.1"/>
    </source>
</evidence>
<feature type="signal peptide" evidence="3">
    <location>
        <begin position="1"/>
        <end position="27"/>
    </location>
</feature>
<dbReference type="Gene3D" id="3.40.50.410">
    <property type="entry name" value="von Willebrand factor, type A domain"/>
    <property type="match status" value="1"/>
</dbReference>
<dbReference type="EMBL" id="JACHFN010000011">
    <property type="protein sequence ID" value="MBB5235315.1"/>
    <property type="molecule type" value="Genomic_DNA"/>
</dbReference>
<reference evidence="5 6" key="1">
    <citation type="submission" date="2020-08" db="EMBL/GenBank/DDBJ databases">
        <title>Genomic Encyclopedia of Type Strains, Phase IV (KMG-IV): sequencing the most valuable type-strain genomes for metagenomic binning, comparative biology and taxonomic classification.</title>
        <authorList>
            <person name="Goeker M."/>
        </authorList>
    </citation>
    <scope>NUCLEOTIDE SEQUENCE [LARGE SCALE GENOMIC DNA]</scope>
    <source>
        <strain evidence="5 6">DSM 101791</strain>
    </source>
</reference>
<name>A0A7W8GGQ5_9DEIO</name>
<keyword evidence="2" id="KW-0472">Membrane</keyword>
<dbReference type="CDD" id="cd00198">
    <property type="entry name" value="vWFA"/>
    <property type="match status" value="1"/>
</dbReference>
<comment type="caution">
    <text evidence="5">The sequence shown here is derived from an EMBL/GenBank/DDBJ whole genome shotgun (WGS) entry which is preliminary data.</text>
</comment>
<dbReference type="InterPro" id="IPR002035">
    <property type="entry name" value="VWF_A"/>
</dbReference>